<protein>
    <submittedName>
        <fullName evidence="1">Uncharacterized protein</fullName>
    </submittedName>
</protein>
<dbReference type="AlphaFoldDB" id="A0A5C6CD42"/>
<sequence length="97" mass="10639">MNRKSTILLVSDSIKSLPHQCDSTTGLGSFKKAGLDWTRVVPESAGSHRTRLALELLVDDSYSTQESRAQSFKAQGGGCRATYFNYAKRLKTLVSKA</sequence>
<reference evidence="1 2" key="1">
    <citation type="submission" date="2019-02" db="EMBL/GenBank/DDBJ databases">
        <title>Deep-cultivation of Planctomycetes and their phenomic and genomic characterization uncovers novel biology.</title>
        <authorList>
            <person name="Wiegand S."/>
            <person name="Jogler M."/>
            <person name="Boedeker C."/>
            <person name="Pinto D."/>
            <person name="Vollmers J."/>
            <person name="Rivas-Marin E."/>
            <person name="Kohn T."/>
            <person name="Peeters S.H."/>
            <person name="Heuer A."/>
            <person name="Rast P."/>
            <person name="Oberbeckmann S."/>
            <person name="Bunk B."/>
            <person name="Jeske O."/>
            <person name="Meyerdierks A."/>
            <person name="Storesund J.E."/>
            <person name="Kallscheuer N."/>
            <person name="Luecker S."/>
            <person name="Lage O.M."/>
            <person name="Pohl T."/>
            <person name="Merkel B.J."/>
            <person name="Hornburger P."/>
            <person name="Mueller R.-W."/>
            <person name="Bruemmer F."/>
            <person name="Labrenz M."/>
            <person name="Spormann A.M."/>
            <person name="Op Den Camp H."/>
            <person name="Overmann J."/>
            <person name="Amann R."/>
            <person name="Jetten M.S.M."/>
            <person name="Mascher T."/>
            <person name="Medema M.H."/>
            <person name="Devos D.P."/>
            <person name="Kaster A.-K."/>
            <person name="Ovreas L."/>
            <person name="Rohde M."/>
            <person name="Galperin M.Y."/>
            <person name="Jogler C."/>
        </authorList>
    </citation>
    <scope>NUCLEOTIDE SEQUENCE [LARGE SCALE GENOMIC DNA]</scope>
    <source>
        <strain evidence="1 2">Pla144</strain>
    </source>
</reference>
<gene>
    <name evidence="1" type="ORF">Pla144_45810</name>
</gene>
<evidence type="ECO:0000313" key="1">
    <source>
        <dbReference type="EMBL" id="TWU21361.1"/>
    </source>
</evidence>
<name>A0A5C6CD42_9BACT</name>
<comment type="caution">
    <text evidence="1">The sequence shown here is derived from an EMBL/GenBank/DDBJ whole genome shotgun (WGS) entry which is preliminary data.</text>
</comment>
<dbReference type="EMBL" id="SJPS01000010">
    <property type="protein sequence ID" value="TWU21361.1"/>
    <property type="molecule type" value="Genomic_DNA"/>
</dbReference>
<keyword evidence="2" id="KW-1185">Reference proteome</keyword>
<evidence type="ECO:0000313" key="2">
    <source>
        <dbReference type="Proteomes" id="UP000318437"/>
    </source>
</evidence>
<organism evidence="1 2">
    <name type="scientific">Bythopirellula polymerisocia</name>
    <dbReference type="NCBI Taxonomy" id="2528003"/>
    <lineage>
        <taxon>Bacteria</taxon>
        <taxon>Pseudomonadati</taxon>
        <taxon>Planctomycetota</taxon>
        <taxon>Planctomycetia</taxon>
        <taxon>Pirellulales</taxon>
        <taxon>Lacipirellulaceae</taxon>
        <taxon>Bythopirellula</taxon>
    </lineage>
</organism>
<accession>A0A5C6CD42</accession>
<dbReference type="Proteomes" id="UP000318437">
    <property type="component" value="Unassembled WGS sequence"/>
</dbReference>
<proteinExistence type="predicted"/>